<evidence type="ECO:0000256" key="4">
    <source>
        <dbReference type="ARBA" id="ARBA00022516"/>
    </source>
</evidence>
<keyword evidence="5" id="KW-0997">Cell inner membrane</keyword>
<feature type="domain" description="EamA" evidence="13">
    <location>
        <begin position="37"/>
        <end position="107"/>
    </location>
</feature>
<keyword evidence="6" id="KW-0441">Lipid A biosynthesis</keyword>
<evidence type="ECO:0000256" key="9">
    <source>
        <dbReference type="ARBA" id="ARBA00022989"/>
    </source>
</evidence>
<evidence type="ECO:0000256" key="8">
    <source>
        <dbReference type="ARBA" id="ARBA00022985"/>
    </source>
</evidence>
<evidence type="ECO:0000256" key="11">
    <source>
        <dbReference type="ARBA" id="ARBA00023136"/>
    </source>
</evidence>
<keyword evidence="4" id="KW-0444">Lipid biosynthesis</keyword>
<comment type="subcellular location">
    <subcellularLocation>
        <location evidence="1">Cell membrane</location>
        <topology evidence="1">Multi-pass membrane protein</topology>
    </subcellularLocation>
</comment>
<dbReference type="Pfam" id="PF00892">
    <property type="entry name" value="EamA"/>
    <property type="match status" value="1"/>
</dbReference>
<dbReference type="OrthoDB" id="9156836at2"/>
<evidence type="ECO:0000256" key="5">
    <source>
        <dbReference type="ARBA" id="ARBA00022519"/>
    </source>
</evidence>
<keyword evidence="3" id="KW-1003">Cell membrane</keyword>
<dbReference type="GO" id="GO:0009103">
    <property type="term" value="P:lipopolysaccharide biosynthetic process"/>
    <property type="evidence" value="ECO:0007669"/>
    <property type="project" value="UniProtKB-KW"/>
</dbReference>
<keyword evidence="10" id="KW-0443">Lipid metabolism</keyword>
<dbReference type="InterPro" id="IPR000620">
    <property type="entry name" value="EamA_dom"/>
</dbReference>
<dbReference type="GO" id="GO:0022857">
    <property type="term" value="F:transmembrane transporter activity"/>
    <property type="evidence" value="ECO:0007669"/>
    <property type="project" value="InterPro"/>
</dbReference>
<dbReference type="AlphaFoldDB" id="A0A0B7MKP7"/>
<dbReference type="EMBL" id="CDRZ01000124">
    <property type="protein sequence ID" value="CEO88561.1"/>
    <property type="molecule type" value="Genomic_DNA"/>
</dbReference>
<dbReference type="Proteomes" id="UP000046155">
    <property type="component" value="Unassembled WGS sequence"/>
</dbReference>
<evidence type="ECO:0000256" key="7">
    <source>
        <dbReference type="ARBA" id="ARBA00022692"/>
    </source>
</evidence>
<dbReference type="SUPFAM" id="SSF103481">
    <property type="entry name" value="Multidrug resistance efflux transporter EmrE"/>
    <property type="match status" value="1"/>
</dbReference>
<proteinExistence type="inferred from homology"/>
<dbReference type="Gene3D" id="1.10.3730.20">
    <property type="match status" value="1"/>
</dbReference>
<gene>
    <name evidence="14" type="ORF">SSCH_210001</name>
</gene>
<evidence type="ECO:0000256" key="6">
    <source>
        <dbReference type="ARBA" id="ARBA00022556"/>
    </source>
</evidence>
<dbReference type="InterPro" id="IPR000390">
    <property type="entry name" value="Small_drug/metabolite_transptr"/>
</dbReference>
<keyword evidence="8" id="KW-0448">Lipopolysaccharide biosynthesis</keyword>
<accession>A0A0B7MKP7</accession>
<evidence type="ECO:0000313" key="14">
    <source>
        <dbReference type="EMBL" id="CEO88561.1"/>
    </source>
</evidence>
<feature type="transmembrane region" description="Helical" evidence="12">
    <location>
        <begin position="30"/>
        <end position="52"/>
    </location>
</feature>
<keyword evidence="9 12" id="KW-1133">Transmembrane helix</keyword>
<dbReference type="PANTHER" id="PTHR30561:SF9">
    <property type="entry name" value="4-AMINO-4-DEOXY-L-ARABINOSE-PHOSPHOUNDECAPRENOL FLIPPASE SUBUNIT ARNF-RELATED"/>
    <property type="match status" value="1"/>
</dbReference>
<dbReference type="PANTHER" id="PTHR30561">
    <property type="entry name" value="SMR FAMILY PROTON-DEPENDENT DRUG EFFLUX TRANSPORTER SUGE"/>
    <property type="match status" value="1"/>
</dbReference>
<evidence type="ECO:0000256" key="2">
    <source>
        <dbReference type="ARBA" id="ARBA00007362"/>
    </source>
</evidence>
<evidence type="ECO:0000256" key="3">
    <source>
        <dbReference type="ARBA" id="ARBA00022475"/>
    </source>
</evidence>
<feature type="transmembrane region" description="Helical" evidence="12">
    <location>
        <begin position="88"/>
        <end position="106"/>
    </location>
</feature>
<keyword evidence="15" id="KW-1185">Reference proteome</keyword>
<dbReference type="InterPro" id="IPR037185">
    <property type="entry name" value="EmrE-like"/>
</dbReference>
<evidence type="ECO:0000259" key="13">
    <source>
        <dbReference type="Pfam" id="PF00892"/>
    </source>
</evidence>
<sequence>MGATGQMILKMGADKLGSVFISRQDIIPDLIRIVTTPQVLIAFAFYAAGFFTWMKALTRENLSYVYPMVSLSYILVLFYSYFLFKEPITLNKFMGIVLIIGGVIFINR</sequence>
<dbReference type="GO" id="GO:0005886">
    <property type="term" value="C:plasma membrane"/>
    <property type="evidence" value="ECO:0007669"/>
    <property type="project" value="UniProtKB-SubCell"/>
</dbReference>
<evidence type="ECO:0000313" key="15">
    <source>
        <dbReference type="Proteomes" id="UP000046155"/>
    </source>
</evidence>
<keyword evidence="7 12" id="KW-0812">Transmembrane</keyword>
<reference evidence="15" key="1">
    <citation type="submission" date="2015-01" db="EMBL/GenBank/DDBJ databases">
        <authorList>
            <person name="Manzoor Shahid"/>
            <person name="Zubair Saima"/>
        </authorList>
    </citation>
    <scope>NUCLEOTIDE SEQUENCE [LARGE SCALE GENOMIC DNA]</scope>
    <source>
        <strain evidence="15">Sp3</strain>
    </source>
</reference>
<evidence type="ECO:0000256" key="10">
    <source>
        <dbReference type="ARBA" id="ARBA00023098"/>
    </source>
</evidence>
<feature type="transmembrane region" description="Helical" evidence="12">
    <location>
        <begin position="64"/>
        <end position="82"/>
    </location>
</feature>
<evidence type="ECO:0000256" key="12">
    <source>
        <dbReference type="SAM" id="Phobius"/>
    </source>
</evidence>
<protein>
    <recommendedName>
        <fullName evidence="13">EamA domain-containing protein</fullName>
    </recommendedName>
</protein>
<comment type="similarity">
    <text evidence="2">Belongs to the EamA transporter family.</text>
</comment>
<keyword evidence="11 12" id="KW-0472">Membrane</keyword>
<organism evidence="14 15">
    <name type="scientific">Syntrophaceticus schinkii</name>
    <dbReference type="NCBI Taxonomy" id="499207"/>
    <lineage>
        <taxon>Bacteria</taxon>
        <taxon>Bacillati</taxon>
        <taxon>Bacillota</taxon>
        <taxon>Clostridia</taxon>
        <taxon>Thermoanaerobacterales</taxon>
        <taxon>Thermoanaerobacterales Family III. Incertae Sedis</taxon>
        <taxon>Syntrophaceticus</taxon>
    </lineage>
</organism>
<evidence type="ECO:0000256" key="1">
    <source>
        <dbReference type="ARBA" id="ARBA00004651"/>
    </source>
</evidence>
<name>A0A0B7MKP7_9FIRM</name>